<gene>
    <name evidence="3" type="ORF">ACFSJ0_28220</name>
</gene>
<organism evidence="3 4">
    <name type="scientific">Nonomuraea guangzhouensis</name>
    <dbReference type="NCBI Taxonomy" id="1291555"/>
    <lineage>
        <taxon>Bacteria</taxon>
        <taxon>Bacillati</taxon>
        <taxon>Actinomycetota</taxon>
        <taxon>Actinomycetes</taxon>
        <taxon>Streptosporangiales</taxon>
        <taxon>Streptosporangiaceae</taxon>
        <taxon>Nonomuraea</taxon>
    </lineage>
</organism>
<dbReference type="InterPro" id="IPR011701">
    <property type="entry name" value="MFS"/>
</dbReference>
<feature type="domain" description="Major facilitator superfamily (MFS) profile" evidence="2">
    <location>
        <begin position="22"/>
        <end position="419"/>
    </location>
</feature>
<dbReference type="PANTHER" id="PTHR23530">
    <property type="entry name" value="TRANSPORT PROTEIN-RELATED"/>
    <property type="match status" value="1"/>
</dbReference>
<dbReference type="EMBL" id="JBHUCM010000020">
    <property type="protein sequence ID" value="MFD1540974.1"/>
    <property type="molecule type" value="Genomic_DNA"/>
</dbReference>
<evidence type="ECO:0000313" key="4">
    <source>
        <dbReference type="Proteomes" id="UP001597097"/>
    </source>
</evidence>
<reference evidence="4" key="1">
    <citation type="journal article" date="2019" name="Int. J. Syst. Evol. Microbiol.">
        <title>The Global Catalogue of Microorganisms (GCM) 10K type strain sequencing project: providing services to taxonomists for standard genome sequencing and annotation.</title>
        <authorList>
            <consortium name="The Broad Institute Genomics Platform"/>
            <consortium name="The Broad Institute Genome Sequencing Center for Infectious Disease"/>
            <person name="Wu L."/>
            <person name="Ma J."/>
        </authorList>
    </citation>
    <scope>NUCLEOTIDE SEQUENCE [LARGE SCALE GENOMIC DNA]</scope>
    <source>
        <strain evidence="4">CGMCC 1.15399</strain>
    </source>
</reference>
<dbReference type="RefSeq" id="WP_219532410.1">
    <property type="nucleotide sequence ID" value="NZ_JAHKRM010000014.1"/>
</dbReference>
<dbReference type="Proteomes" id="UP001597097">
    <property type="component" value="Unassembled WGS sequence"/>
</dbReference>
<feature type="transmembrane region" description="Helical" evidence="1">
    <location>
        <begin position="397"/>
        <end position="414"/>
    </location>
</feature>
<feature type="transmembrane region" description="Helical" evidence="1">
    <location>
        <begin position="93"/>
        <end position="111"/>
    </location>
</feature>
<protein>
    <submittedName>
        <fullName evidence="3">MFS transporter</fullName>
    </submittedName>
</protein>
<keyword evidence="1" id="KW-1133">Transmembrane helix</keyword>
<keyword evidence="4" id="KW-1185">Reference proteome</keyword>
<evidence type="ECO:0000259" key="2">
    <source>
        <dbReference type="PROSITE" id="PS50850"/>
    </source>
</evidence>
<feature type="transmembrane region" description="Helical" evidence="1">
    <location>
        <begin position="182"/>
        <end position="202"/>
    </location>
</feature>
<dbReference type="InterPro" id="IPR020846">
    <property type="entry name" value="MFS_dom"/>
</dbReference>
<name>A0ABW4GDU7_9ACTN</name>
<sequence length="427" mass="44748">MSRSNPPTPAGPDALPEHPHPGPRVLARRFLVWNFLRAVLHNGWWLVTSLYMAVDAGLSPAQLLLIAAAQGVASILFEVPAGVVADTLGRKKAIVASHVLMATAMAVTGLFPSFVPLMLAQMLWGISWTFTSGSDVAWATDEIDEPDRIHLLIAAQARWQMIGSGAGIVAFGVFAALVDRPTAIVCAGVLMLLLGTWFTAAFPEKNFVRVRKDHLKAALGIARRGARLAVTDRTILMLVVVTVLVNGAADTFGRIYPVHLADLGLPSDTSGMAWFTAINLAAYATAALALIAAQRRLDSDGGARTSLAFSCLTGLVSLVLLGLASSLALAVAAVITMNGIAMPLVRTVTTIWVNRRTASDIRATTHSFLAQAEYTGEVLCAAALAALAGTFGTGGTMLLAATLFAVSAGTVALNRSRTKSPSEGVST</sequence>
<feature type="transmembrane region" description="Helical" evidence="1">
    <location>
        <begin position="60"/>
        <end position="81"/>
    </location>
</feature>
<accession>A0ABW4GDU7</accession>
<proteinExistence type="predicted"/>
<keyword evidence="1" id="KW-0472">Membrane</keyword>
<feature type="transmembrane region" description="Helical" evidence="1">
    <location>
        <begin position="234"/>
        <end position="252"/>
    </location>
</feature>
<evidence type="ECO:0000313" key="3">
    <source>
        <dbReference type="EMBL" id="MFD1540974.1"/>
    </source>
</evidence>
<comment type="caution">
    <text evidence="3">The sequence shown here is derived from an EMBL/GenBank/DDBJ whole genome shotgun (WGS) entry which is preliminary data.</text>
</comment>
<dbReference type="Pfam" id="PF07690">
    <property type="entry name" value="MFS_1"/>
    <property type="match status" value="1"/>
</dbReference>
<keyword evidence="1" id="KW-0812">Transmembrane</keyword>
<dbReference type="PROSITE" id="PS50850">
    <property type="entry name" value="MFS"/>
    <property type="match status" value="1"/>
</dbReference>
<feature type="transmembrane region" description="Helical" evidence="1">
    <location>
        <begin position="272"/>
        <end position="293"/>
    </location>
</feature>
<dbReference type="InterPro" id="IPR053160">
    <property type="entry name" value="MFS_DHA3_Transporter"/>
</dbReference>
<feature type="transmembrane region" description="Helical" evidence="1">
    <location>
        <begin position="30"/>
        <end position="54"/>
    </location>
</feature>
<evidence type="ECO:0000256" key="1">
    <source>
        <dbReference type="SAM" id="Phobius"/>
    </source>
</evidence>
<dbReference type="CDD" id="cd06174">
    <property type="entry name" value="MFS"/>
    <property type="match status" value="1"/>
</dbReference>
<dbReference type="PANTHER" id="PTHR23530:SF1">
    <property type="entry name" value="PERMEASE, MAJOR FACILITATOR SUPERFAMILY-RELATED"/>
    <property type="match status" value="1"/>
</dbReference>